<dbReference type="Pfam" id="PF07719">
    <property type="entry name" value="TPR_2"/>
    <property type="match status" value="1"/>
</dbReference>
<gene>
    <name evidence="5" type="ORF">CCMP2556_LOCUS12196</name>
</gene>
<evidence type="ECO:0000256" key="3">
    <source>
        <dbReference type="PROSITE-ProRule" id="PRU00339"/>
    </source>
</evidence>
<keyword evidence="1" id="KW-0677">Repeat</keyword>
<dbReference type="InterPro" id="IPR011990">
    <property type="entry name" value="TPR-like_helical_dom_sf"/>
</dbReference>
<evidence type="ECO:0000256" key="2">
    <source>
        <dbReference type="ARBA" id="ARBA00022803"/>
    </source>
</evidence>
<feature type="region of interest" description="Disordered" evidence="4">
    <location>
        <begin position="1"/>
        <end position="25"/>
    </location>
</feature>
<feature type="compositionally biased region" description="Basic and acidic residues" evidence="4">
    <location>
        <begin position="101"/>
        <end position="110"/>
    </location>
</feature>
<comment type="caution">
    <text evidence="5">The sequence shown here is derived from an EMBL/GenBank/DDBJ whole genome shotgun (WGS) entry which is preliminary data.</text>
</comment>
<evidence type="ECO:0000256" key="1">
    <source>
        <dbReference type="ARBA" id="ARBA00022737"/>
    </source>
</evidence>
<dbReference type="PROSITE" id="PS50005">
    <property type="entry name" value="TPR"/>
    <property type="match status" value="1"/>
</dbReference>
<feature type="region of interest" description="Disordered" evidence="4">
    <location>
        <begin position="91"/>
        <end position="112"/>
    </location>
</feature>
<feature type="region of interest" description="Disordered" evidence="4">
    <location>
        <begin position="124"/>
        <end position="148"/>
    </location>
</feature>
<feature type="repeat" description="TPR" evidence="3">
    <location>
        <begin position="328"/>
        <end position="361"/>
    </location>
</feature>
<accession>A0ABP0JMS1</accession>
<organism evidence="5 6">
    <name type="scientific">Durusdinium trenchii</name>
    <dbReference type="NCBI Taxonomy" id="1381693"/>
    <lineage>
        <taxon>Eukaryota</taxon>
        <taxon>Sar</taxon>
        <taxon>Alveolata</taxon>
        <taxon>Dinophyceae</taxon>
        <taxon>Suessiales</taxon>
        <taxon>Symbiodiniaceae</taxon>
        <taxon>Durusdinium</taxon>
    </lineage>
</organism>
<sequence>MVPPFVSFDATEDAMEDSGPGMATPEHWSDVGPLRGRLGVVEQQLQAVQGQVSALGSQMAVMGQSLRQVEIQLMLQRQQHEDLMKLLVSQATSGAKKARPGPRERQRLREANQSVVHTPEMFTASEPDAPSTCPAHPESEPVEPLEPLEPVPEQVPEPVAPVAVPAVRPISSSPDHGEMAKPVAGGARSAHRRMSWCFVTLMWLLYLIRDVQWPEQSLTDITEEAFDPELNAELTSNPWEARTEDARRRATLESAAGRLRELGHLRLSVSDCVGAVNLFAQAEHLANRSLGLEESRALRQDHGFALACALRFREAVDVLQEDAMELPVHLLNALGFAHFHLTEVVEAAYYWQQALQLAPENPVLWNNLGAAQVLLGRPAEAALMTAQELAQQLSTGTTYYLQLISSNLHTQRSHRGGLRVEIYNCVASDISAMISGTPAVKLQQQYKHLEMDGALGVDASSVGETLQAVLSTQGEHLLCP</sequence>
<evidence type="ECO:0000256" key="4">
    <source>
        <dbReference type="SAM" id="MobiDB-lite"/>
    </source>
</evidence>
<protein>
    <recommendedName>
        <fullName evidence="7">Peroxin-5</fullName>
    </recommendedName>
</protein>
<evidence type="ECO:0000313" key="6">
    <source>
        <dbReference type="Proteomes" id="UP001642484"/>
    </source>
</evidence>
<dbReference type="Proteomes" id="UP001642484">
    <property type="component" value="Unassembled WGS sequence"/>
</dbReference>
<keyword evidence="2 3" id="KW-0802">TPR repeat</keyword>
<dbReference type="Gene3D" id="1.25.40.10">
    <property type="entry name" value="Tetratricopeptide repeat domain"/>
    <property type="match status" value="1"/>
</dbReference>
<reference evidence="5 6" key="1">
    <citation type="submission" date="2024-02" db="EMBL/GenBank/DDBJ databases">
        <authorList>
            <person name="Chen Y."/>
            <person name="Shah S."/>
            <person name="Dougan E. K."/>
            <person name="Thang M."/>
            <person name="Chan C."/>
        </authorList>
    </citation>
    <scope>NUCLEOTIDE SEQUENCE [LARGE SCALE GENOMIC DNA]</scope>
</reference>
<dbReference type="InterPro" id="IPR019734">
    <property type="entry name" value="TPR_rpt"/>
</dbReference>
<proteinExistence type="predicted"/>
<evidence type="ECO:0008006" key="7">
    <source>
        <dbReference type="Google" id="ProtNLM"/>
    </source>
</evidence>
<dbReference type="EMBL" id="CAXAMN010005891">
    <property type="protein sequence ID" value="CAK9015707.1"/>
    <property type="molecule type" value="Genomic_DNA"/>
</dbReference>
<evidence type="ECO:0000313" key="5">
    <source>
        <dbReference type="EMBL" id="CAK9015707.1"/>
    </source>
</evidence>
<dbReference type="InterPro" id="IPR013105">
    <property type="entry name" value="TPR_2"/>
</dbReference>
<dbReference type="SUPFAM" id="SSF48452">
    <property type="entry name" value="TPR-like"/>
    <property type="match status" value="1"/>
</dbReference>
<name>A0ABP0JMS1_9DINO</name>
<keyword evidence="6" id="KW-1185">Reference proteome</keyword>